<feature type="compositionally biased region" description="Polar residues" evidence="2">
    <location>
        <begin position="394"/>
        <end position="413"/>
    </location>
</feature>
<dbReference type="Pfam" id="PF13516">
    <property type="entry name" value="LRR_6"/>
    <property type="match status" value="7"/>
</dbReference>
<dbReference type="SUPFAM" id="SSF52047">
    <property type="entry name" value="RNI-like"/>
    <property type="match status" value="1"/>
</dbReference>
<dbReference type="Proteomes" id="UP000472265">
    <property type="component" value="Chromosome 19"/>
</dbReference>
<dbReference type="OMA" id="IKNCGMK"/>
<feature type="chain" id="PRO_5025564680" evidence="3">
    <location>
        <begin position="20"/>
        <end position="413"/>
    </location>
</feature>
<protein>
    <submittedName>
        <fullName evidence="4">Leucine rich repeat containing 34</fullName>
    </submittedName>
</protein>
<feature type="compositionally biased region" description="Basic and acidic residues" evidence="2">
    <location>
        <begin position="377"/>
        <end position="393"/>
    </location>
</feature>
<dbReference type="GeneTree" id="ENSGT00940000156456"/>
<name>A0A671X984_SPAAU</name>
<evidence type="ECO:0000313" key="5">
    <source>
        <dbReference type="Proteomes" id="UP000472265"/>
    </source>
</evidence>
<gene>
    <name evidence="4" type="primary">lrrc34</name>
</gene>
<reference evidence="4" key="1">
    <citation type="submission" date="2021-04" db="EMBL/GenBank/DDBJ databases">
        <authorList>
            <consortium name="Wellcome Sanger Institute Data Sharing"/>
        </authorList>
    </citation>
    <scope>NUCLEOTIDE SEQUENCE [LARGE SCALE GENOMIC DNA]</scope>
</reference>
<evidence type="ECO:0000313" key="4">
    <source>
        <dbReference type="Ensembl" id="ENSSAUP00010047603.1"/>
    </source>
</evidence>
<keyword evidence="1" id="KW-0677">Repeat</keyword>
<dbReference type="Ensembl" id="ENSSAUT00010050031.1">
    <property type="protein sequence ID" value="ENSSAUP00010047603.1"/>
    <property type="gene ID" value="ENSSAUG00010019824.1"/>
</dbReference>
<dbReference type="PANTHER" id="PTHR24111:SF4">
    <property type="entry name" value="LEUCINE-RICH REPEAT-CONTAINING PROTEIN 34"/>
    <property type="match status" value="1"/>
</dbReference>
<keyword evidence="5" id="KW-1185">Reference proteome</keyword>
<sequence>MKAAWLFIMKSSHFCCLLCCCVFDRNVTLKLAGNNRLRRVQRLDDKDVLALSKCLRNNTCVTGLDVRYNNITDEGAGHLADLLQEDSSALLSLDLMYNNIQTDGADVLAKSLQCNSTLLSLGLSGNKIENRGAMHLASMLQVNDTLKELELADCDLATQSVIAFAIMLKSNSSLHSVDISRPLLFSHQEEWAVHFSEMLVLNSSLVELHLGKMGMTDTGMERLTEGLLLNHSLRYLDLRCNRVTRDGVRLLAKVLKQNPTLEVIDLSYNRIEDEGAVYLSEAVSGPGSVLRELSVSSNNIRTEGLLSLAQAMKVNPTLSHIYIWGNHLEEPVCQAFSELMTSGRLPPEQTDVSAYDVDGQVFLAELTHSLRRHYLRTDSDGTDASDRLQHCSRPDSTSPPQMESQQLVPMQPC</sequence>
<reference evidence="4" key="2">
    <citation type="submission" date="2025-08" db="UniProtKB">
        <authorList>
            <consortium name="Ensembl"/>
        </authorList>
    </citation>
    <scope>IDENTIFICATION</scope>
</reference>
<evidence type="ECO:0000256" key="1">
    <source>
        <dbReference type="ARBA" id="ARBA00022737"/>
    </source>
</evidence>
<dbReference type="InterPro" id="IPR032675">
    <property type="entry name" value="LRR_dom_sf"/>
</dbReference>
<accession>A0A671X984</accession>
<feature type="signal peptide" evidence="3">
    <location>
        <begin position="1"/>
        <end position="19"/>
    </location>
</feature>
<dbReference type="SMART" id="SM00368">
    <property type="entry name" value="LRR_RI"/>
    <property type="match status" value="9"/>
</dbReference>
<dbReference type="InterPro" id="IPR001611">
    <property type="entry name" value="Leu-rich_rpt"/>
</dbReference>
<organism evidence="4 5">
    <name type="scientific">Sparus aurata</name>
    <name type="common">Gilthead sea bream</name>
    <dbReference type="NCBI Taxonomy" id="8175"/>
    <lineage>
        <taxon>Eukaryota</taxon>
        <taxon>Metazoa</taxon>
        <taxon>Chordata</taxon>
        <taxon>Craniata</taxon>
        <taxon>Vertebrata</taxon>
        <taxon>Euteleostomi</taxon>
        <taxon>Actinopterygii</taxon>
        <taxon>Neopterygii</taxon>
        <taxon>Teleostei</taxon>
        <taxon>Neoteleostei</taxon>
        <taxon>Acanthomorphata</taxon>
        <taxon>Eupercaria</taxon>
        <taxon>Spariformes</taxon>
        <taxon>Sparidae</taxon>
        <taxon>Sparus</taxon>
    </lineage>
</organism>
<dbReference type="InParanoid" id="A0A671X984"/>
<evidence type="ECO:0000256" key="3">
    <source>
        <dbReference type="SAM" id="SignalP"/>
    </source>
</evidence>
<dbReference type="FunCoup" id="A0A671X984">
    <property type="interactions" value="568"/>
</dbReference>
<evidence type="ECO:0000256" key="2">
    <source>
        <dbReference type="SAM" id="MobiDB-lite"/>
    </source>
</evidence>
<dbReference type="Gene3D" id="3.80.10.10">
    <property type="entry name" value="Ribonuclease Inhibitor"/>
    <property type="match status" value="3"/>
</dbReference>
<dbReference type="PANTHER" id="PTHR24111">
    <property type="entry name" value="LEUCINE-RICH REPEAT-CONTAINING PROTEIN 34"/>
    <property type="match status" value="1"/>
</dbReference>
<dbReference type="InterPro" id="IPR052201">
    <property type="entry name" value="LRR-containing_regulator"/>
</dbReference>
<proteinExistence type="predicted"/>
<dbReference type="AlphaFoldDB" id="A0A671X984"/>
<keyword evidence="3" id="KW-0732">Signal</keyword>
<reference evidence="4" key="3">
    <citation type="submission" date="2025-09" db="UniProtKB">
        <authorList>
            <consortium name="Ensembl"/>
        </authorList>
    </citation>
    <scope>IDENTIFICATION</scope>
</reference>
<feature type="region of interest" description="Disordered" evidence="2">
    <location>
        <begin position="377"/>
        <end position="413"/>
    </location>
</feature>